<sequence length="467" mass="51897">MAADMKNLSIFALFLCLLTISKLHFSDSSKPLSGFSLKLIPIDSPDSPIYPGNLSQFERIERLVQLTKDKSDYYVQFLSRNATFGGEKFTIPQYHGAGHLIGQVFIGTPPQTVYLIIDTGGGLIWTQCEPNCINCFPLLVPLYNSSKSSTYQRLSCDHYLCSGPNNLYTCDNGECIYDVSYGAGGISGRTKGFASMESFVFSADRGQRSVTISNIIFGCSKDNEKFNDMRIHGFLSGILGLNFSPDSLYSQLQLLIDRRFSYCLVPFIQEEPSPSIMRFGDDIPPPRPTLQATTVYTVPNFFYYFLKLFDITVGSLRLHLPQNAFIPIPGSTTTGFFIDSGAPITVIDQHTNGGVNAHEVVISAFKQYYDSRGLQGSPSVSDFGLCYSNPPDFFEHPTLIYHFEGADYAVEGRNVIVNFADFFCVGIQPGVGSSILGANHMQDIRIIHDGNINKIQFYPEQCSYDHL</sequence>
<dbReference type="AlphaFoldDB" id="A0AAE0E0B1"/>
<keyword evidence="6" id="KW-0732">Signal</keyword>
<dbReference type="PROSITE" id="PS51767">
    <property type="entry name" value="PEPTIDASE_A1"/>
    <property type="match status" value="1"/>
</dbReference>
<evidence type="ECO:0000256" key="3">
    <source>
        <dbReference type="ARBA" id="ARBA00022750"/>
    </source>
</evidence>
<organism evidence="8 9">
    <name type="scientific">Dipteronia sinensis</name>
    <dbReference type="NCBI Taxonomy" id="43782"/>
    <lineage>
        <taxon>Eukaryota</taxon>
        <taxon>Viridiplantae</taxon>
        <taxon>Streptophyta</taxon>
        <taxon>Embryophyta</taxon>
        <taxon>Tracheophyta</taxon>
        <taxon>Spermatophyta</taxon>
        <taxon>Magnoliopsida</taxon>
        <taxon>eudicotyledons</taxon>
        <taxon>Gunneridae</taxon>
        <taxon>Pentapetalae</taxon>
        <taxon>rosids</taxon>
        <taxon>malvids</taxon>
        <taxon>Sapindales</taxon>
        <taxon>Sapindaceae</taxon>
        <taxon>Hippocastanoideae</taxon>
        <taxon>Acereae</taxon>
        <taxon>Dipteronia</taxon>
    </lineage>
</organism>
<comment type="caution">
    <text evidence="8">The sequence shown here is derived from an EMBL/GenBank/DDBJ whole genome shotgun (WGS) entry which is preliminary data.</text>
</comment>
<keyword evidence="3" id="KW-0064">Aspartyl protease</keyword>
<accession>A0AAE0E0B1</accession>
<feature type="domain" description="Peptidase A1" evidence="7">
    <location>
        <begin position="100"/>
        <end position="458"/>
    </location>
</feature>
<dbReference type="PANTHER" id="PTHR47967:SF123">
    <property type="entry name" value="ASPARTIC PROTEINASE NEPENTHESIN-1-LIKE"/>
    <property type="match status" value="1"/>
</dbReference>
<evidence type="ECO:0000259" key="7">
    <source>
        <dbReference type="PROSITE" id="PS51767"/>
    </source>
</evidence>
<dbReference type="InterPro" id="IPR034161">
    <property type="entry name" value="Pepsin-like_plant"/>
</dbReference>
<feature type="signal peptide" evidence="6">
    <location>
        <begin position="1"/>
        <end position="28"/>
    </location>
</feature>
<keyword evidence="9" id="KW-1185">Reference proteome</keyword>
<gene>
    <name evidence="8" type="ORF">Dsin_022968</name>
</gene>
<keyword evidence="5" id="KW-0325">Glycoprotein</keyword>
<dbReference type="GO" id="GO:0006508">
    <property type="term" value="P:proteolysis"/>
    <property type="evidence" value="ECO:0007669"/>
    <property type="project" value="UniProtKB-KW"/>
</dbReference>
<dbReference type="Proteomes" id="UP001281410">
    <property type="component" value="Unassembled WGS sequence"/>
</dbReference>
<dbReference type="InterPro" id="IPR032861">
    <property type="entry name" value="TAXi_N"/>
</dbReference>
<name>A0AAE0E0B1_9ROSI</name>
<evidence type="ECO:0000313" key="9">
    <source>
        <dbReference type="Proteomes" id="UP001281410"/>
    </source>
</evidence>
<evidence type="ECO:0000256" key="5">
    <source>
        <dbReference type="ARBA" id="ARBA00023180"/>
    </source>
</evidence>
<dbReference type="EMBL" id="JANJYJ010000007">
    <property type="protein sequence ID" value="KAK3199553.1"/>
    <property type="molecule type" value="Genomic_DNA"/>
</dbReference>
<comment type="similarity">
    <text evidence="1">Belongs to the peptidase A1 family.</text>
</comment>
<dbReference type="Pfam" id="PF14543">
    <property type="entry name" value="TAXi_N"/>
    <property type="match status" value="1"/>
</dbReference>
<dbReference type="GO" id="GO:0004190">
    <property type="term" value="F:aspartic-type endopeptidase activity"/>
    <property type="evidence" value="ECO:0007669"/>
    <property type="project" value="UniProtKB-KW"/>
</dbReference>
<dbReference type="InterPro" id="IPR032799">
    <property type="entry name" value="TAXi_C"/>
</dbReference>
<dbReference type="InterPro" id="IPR021109">
    <property type="entry name" value="Peptidase_aspartic_dom_sf"/>
</dbReference>
<reference evidence="8" key="1">
    <citation type="journal article" date="2023" name="Plant J.">
        <title>Genome sequences and population genomics provide insights into the demographic history, inbreeding, and mutation load of two 'living fossil' tree species of Dipteronia.</title>
        <authorList>
            <person name="Feng Y."/>
            <person name="Comes H.P."/>
            <person name="Chen J."/>
            <person name="Zhu S."/>
            <person name="Lu R."/>
            <person name="Zhang X."/>
            <person name="Li P."/>
            <person name="Qiu J."/>
            <person name="Olsen K.M."/>
            <person name="Qiu Y."/>
        </authorList>
    </citation>
    <scope>NUCLEOTIDE SEQUENCE</scope>
    <source>
        <strain evidence="8">NBL</strain>
    </source>
</reference>
<protein>
    <recommendedName>
        <fullName evidence="7">Peptidase A1 domain-containing protein</fullName>
    </recommendedName>
</protein>
<dbReference type="InterPro" id="IPR051708">
    <property type="entry name" value="Plant_Aspart_Prot_A1"/>
</dbReference>
<feature type="chain" id="PRO_5041916969" description="Peptidase A1 domain-containing protein" evidence="6">
    <location>
        <begin position="29"/>
        <end position="467"/>
    </location>
</feature>
<dbReference type="SUPFAM" id="SSF50630">
    <property type="entry name" value="Acid proteases"/>
    <property type="match status" value="1"/>
</dbReference>
<dbReference type="CDD" id="cd05476">
    <property type="entry name" value="pepsin_A_like_plant"/>
    <property type="match status" value="1"/>
</dbReference>
<evidence type="ECO:0000256" key="6">
    <source>
        <dbReference type="SAM" id="SignalP"/>
    </source>
</evidence>
<dbReference type="InterPro" id="IPR033121">
    <property type="entry name" value="PEPTIDASE_A1"/>
</dbReference>
<dbReference type="Pfam" id="PF14541">
    <property type="entry name" value="TAXi_C"/>
    <property type="match status" value="1"/>
</dbReference>
<evidence type="ECO:0000256" key="2">
    <source>
        <dbReference type="ARBA" id="ARBA00022670"/>
    </source>
</evidence>
<keyword evidence="2" id="KW-0645">Protease</keyword>
<evidence type="ECO:0000256" key="4">
    <source>
        <dbReference type="ARBA" id="ARBA00022801"/>
    </source>
</evidence>
<evidence type="ECO:0000256" key="1">
    <source>
        <dbReference type="ARBA" id="ARBA00007447"/>
    </source>
</evidence>
<evidence type="ECO:0000313" key="8">
    <source>
        <dbReference type="EMBL" id="KAK3199553.1"/>
    </source>
</evidence>
<dbReference type="Gene3D" id="2.40.70.10">
    <property type="entry name" value="Acid Proteases"/>
    <property type="match status" value="2"/>
</dbReference>
<keyword evidence="4" id="KW-0378">Hydrolase</keyword>
<dbReference type="PANTHER" id="PTHR47967">
    <property type="entry name" value="OS07G0603500 PROTEIN-RELATED"/>
    <property type="match status" value="1"/>
</dbReference>
<proteinExistence type="inferred from homology"/>
<dbReference type="GO" id="GO:0005576">
    <property type="term" value="C:extracellular region"/>
    <property type="evidence" value="ECO:0007669"/>
    <property type="project" value="TreeGrafter"/>
</dbReference>